<evidence type="ECO:0000313" key="2">
    <source>
        <dbReference type="EMBL" id="GBP67437.1"/>
    </source>
</evidence>
<dbReference type="EMBL" id="BGZK01000983">
    <property type="protein sequence ID" value="GBP67437.1"/>
    <property type="molecule type" value="Genomic_DNA"/>
</dbReference>
<dbReference type="OrthoDB" id="7341480at2759"/>
<reference evidence="2 3" key="1">
    <citation type="journal article" date="2019" name="Commun. Biol.">
        <title>The bagworm genome reveals a unique fibroin gene that provides high tensile strength.</title>
        <authorList>
            <person name="Kono N."/>
            <person name="Nakamura H."/>
            <person name="Ohtoshi R."/>
            <person name="Tomita M."/>
            <person name="Numata K."/>
            <person name="Arakawa K."/>
        </authorList>
    </citation>
    <scope>NUCLEOTIDE SEQUENCE [LARGE SCALE GENOMIC DNA]</scope>
</reference>
<evidence type="ECO:0000256" key="1">
    <source>
        <dbReference type="SAM" id="MobiDB-lite"/>
    </source>
</evidence>
<evidence type="ECO:0000313" key="3">
    <source>
        <dbReference type="Proteomes" id="UP000299102"/>
    </source>
</evidence>
<gene>
    <name evidence="2" type="ORF">EVAR_47156_1</name>
</gene>
<feature type="region of interest" description="Disordered" evidence="1">
    <location>
        <begin position="1"/>
        <end position="27"/>
    </location>
</feature>
<dbReference type="AlphaFoldDB" id="A0A4C1XYT5"/>
<accession>A0A4C1XYT5</accession>
<feature type="compositionally biased region" description="Basic and acidic residues" evidence="1">
    <location>
        <begin position="61"/>
        <end position="81"/>
    </location>
</feature>
<feature type="compositionally biased region" description="Acidic residues" evidence="1">
    <location>
        <begin position="46"/>
        <end position="59"/>
    </location>
</feature>
<dbReference type="Proteomes" id="UP000299102">
    <property type="component" value="Unassembled WGS sequence"/>
</dbReference>
<feature type="region of interest" description="Disordered" evidence="1">
    <location>
        <begin position="44"/>
        <end position="111"/>
    </location>
</feature>
<sequence>MAYQGSSVPRTWLPSQMTGPSNIDGQTKVADFDDQINAYIAYLDGNESEDGAEEDENDDVQAYRDRTDLLRVLEEERKEGEGFDIGLDPTEEDPPLISDPQTEQQSVRHNT</sequence>
<name>A0A4C1XYT5_EUMVA</name>
<feature type="compositionally biased region" description="Polar residues" evidence="1">
    <location>
        <begin position="99"/>
        <end position="111"/>
    </location>
</feature>
<comment type="caution">
    <text evidence="2">The sequence shown here is derived from an EMBL/GenBank/DDBJ whole genome shotgun (WGS) entry which is preliminary data.</text>
</comment>
<keyword evidence="3" id="KW-1185">Reference proteome</keyword>
<proteinExistence type="predicted"/>
<organism evidence="2 3">
    <name type="scientific">Eumeta variegata</name>
    <name type="common">Bagworm moth</name>
    <name type="synonym">Eumeta japonica</name>
    <dbReference type="NCBI Taxonomy" id="151549"/>
    <lineage>
        <taxon>Eukaryota</taxon>
        <taxon>Metazoa</taxon>
        <taxon>Ecdysozoa</taxon>
        <taxon>Arthropoda</taxon>
        <taxon>Hexapoda</taxon>
        <taxon>Insecta</taxon>
        <taxon>Pterygota</taxon>
        <taxon>Neoptera</taxon>
        <taxon>Endopterygota</taxon>
        <taxon>Lepidoptera</taxon>
        <taxon>Glossata</taxon>
        <taxon>Ditrysia</taxon>
        <taxon>Tineoidea</taxon>
        <taxon>Psychidae</taxon>
        <taxon>Oiketicinae</taxon>
        <taxon>Eumeta</taxon>
    </lineage>
</organism>
<protein>
    <submittedName>
        <fullName evidence="2">Uncharacterized protein</fullName>
    </submittedName>
</protein>
<feature type="compositionally biased region" description="Polar residues" evidence="1">
    <location>
        <begin position="1"/>
        <end position="25"/>
    </location>
</feature>